<protein>
    <submittedName>
        <fullName evidence="1">Uncharacterized protein</fullName>
    </submittedName>
</protein>
<accession>A0A7U2I8G0</accession>
<dbReference type="EMBL" id="CP069039">
    <property type="protein sequence ID" value="QRD04473.1"/>
    <property type="molecule type" value="Genomic_DNA"/>
</dbReference>
<dbReference type="VEuPathDB" id="FungiDB:JI435_421250"/>
<proteinExistence type="predicted"/>
<dbReference type="AlphaFoldDB" id="A0A7U2I8G0"/>
<evidence type="ECO:0000313" key="2">
    <source>
        <dbReference type="Proteomes" id="UP000663193"/>
    </source>
</evidence>
<organism evidence="1 2">
    <name type="scientific">Phaeosphaeria nodorum (strain SN15 / ATCC MYA-4574 / FGSC 10173)</name>
    <name type="common">Glume blotch fungus</name>
    <name type="synonym">Parastagonospora nodorum</name>
    <dbReference type="NCBI Taxonomy" id="321614"/>
    <lineage>
        <taxon>Eukaryota</taxon>
        <taxon>Fungi</taxon>
        <taxon>Dikarya</taxon>
        <taxon>Ascomycota</taxon>
        <taxon>Pezizomycotina</taxon>
        <taxon>Dothideomycetes</taxon>
        <taxon>Pleosporomycetidae</taxon>
        <taxon>Pleosporales</taxon>
        <taxon>Pleosporineae</taxon>
        <taxon>Phaeosphaeriaceae</taxon>
        <taxon>Parastagonospora</taxon>
    </lineage>
</organism>
<sequence length="127" mass="13963">MVQLEPAPQSRRHMAAGRAPQFFLDKGARRGPRHCLRPAYVVFAINVPCQPPGLNSVPTQLSHLAPIREQTSRKRLCQLDGHLANAGHPGRRPCIVTCSYKRNDSQGRSLLLVSVAAHELPKCSPEA</sequence>
<name>A0A7U2I8G0_PHANO</name>
<gene>
    <name evidence="1" type="ORF">JI435_421250</name>
</gene>
<dbReference type="Proteomes" id="UP000663193">
    <property type="component" value="Chromosome 17"/>
</dbReference>
<reference evidence="2" key="1">
    <citation type="journal article" date="2021" name="BMC Genomics">
        <title>Chromosome-level genome assembly and manually-curated proteome of model necrotroph Parastagonospora nodorum Sn15 reveals a genome-wide trove of candidate effector homologs, and redundancy of virulence-related functions within an accessory chromosome.</title>
        <authorList>
            <person name="Bertazzoni S."/>
            <person name="Jones D.A.B."/>
            <person name="Phan H.T."/>
            <person name="Tan K.-C."/>
            <person name="Hane J.K."/>
        </authorList>
    </citation>
    <scope>NUCLEOTIDE SEQUENCE [LARGE SCALE GENOMIC DNA]</scope>
    <source>
        <strain evidence="2">SN15 / ATCC MYA-4574 / FGSC 10173)</strain>
    </source>
</reference>
<keyword evidence="2" id="KW-1185">Reference proteome</keyword>
<evidence type="ECO:0000313" key="1">
    <source>
        <dbReference type="EMBL" id="QRD04473.1"/>
    </source>
</evidence>